<feature type="transmembrane region" description="Helical" evidence="1">
    <location>
        <begin position="137"/>
        <end position="157"/>
    </location>
</feature>
<accession>A0ABT2A1I2</accession>
<comment type="caution">
    <text evidence="2">The sequence shown here is derived from an EMBL/GenBank/DDBJ whole genome shotgun (WGS) entry which is preliminary data.</text>
</comment>
<dbReference type="RefSeq" id="WP_258843883.1">
    <property type="nucleotide sequence ID" value="NZ_JANUGX010000002.1"/>
</dbReference>
<evidence type="ECO:0000256" key="1">
    <source>
        <dbReference type="SAM" id="Phobius"/>
    </source>
</evidence>
<organism evidence="2 3">
    <name type="scientific">Massilia norwichensis</name>
    <dbReference type="NCBI Taxonomy" id="1442366"/>
    <lineage>
        <taxon>Bacteria</taxon>
        <taxon>Pseudomonadati</taxon>
        <taxon>Pseudomonadota</taxon>
        <taxon>Betaproteobacteria</taxon>
        <taxon>Burkholderiales</taxon>
        <taxon>Oxalobacteraceae</taxon>
        <taxon>Telluria group</taxon>
        <taxon>Massilia</taxon>
    </lineage>
</organism>
<sequence length="170" mass="19005">MSITTAALILLIPVLIWRIYQRLKSRMTRQRSILSRHYTGLLVFAGMVLVPLVDMLDRPLSLGALALGALVGIALGNHGVRKTRFEDTPEGYYFTPPMRMGILVAMLLVARVIYLGIEIYMSQGSGKPIPRFSDSEITLFCVGLTGAYFATFSASLVRWRQRLRKAVDNI</sequence>
<dbReference type="EMBL" id="JANUGX010000002">
    <property type="protein sequence ID" value="MCS0588036.1"/>
    <property type="molecule type" value="Genomic_DNA"/>
</dbReference>
<feature type="transmembrane region" description="Helical" evidence="1">
    <location>
        <begin position="33"/>
        <end position="53"/>
    </location>
</feature>
<evidence type="ECO:0000313" key="3">
    <source>
        <dbReference type="Proteomes" id="UP001205560"/>
    </source>
</evidence>
<evidence type="ECO:0008006" key="4">
    <source>
        <dbReference type="Google" id="ProtNLM"/>
    </source>
</evidence>
<keyword evidence="1" id="KW-1133">Transmembrane helix</keyword>
<proteinExistence type="predicted"/>
<feature type="transmembrane region" description="Helical" evidence="1">
    <location>
        <begin position="100"/>
        <end position="117"/>
    </location>
</feature>
<gene>
    <name evidence="2" type="ORF">NX782_02325</name>
</gene>
<dbReference type="InterPro" id="IPR058247">
    <property type="entry name" value="DUF1453"/>
</dbReference>
<name>A0ABT2A1I2_9BURK</name>
<keyword evidence="3" id="KW-1185">Reference proteome</keyword>
<dbReference type="Proteomes" id="UP001205560">
    <property type="component" value="Unassembled WGS sequence"/>
</dbReference>
<evidence type="ECO:0000313" key="2">
    <source>
        <dbReference type="EMBL" id="MCS0588036.1"/>
    </source>
</evidence>
<keyword evidence="1" id="KW-0812">Transmembrane</keyword>
<feature type="transmembrane region" description="Helical" evidence="1">
    <location>
        <begin position="59"/>
        <end position="80"/>
    </location>
</feature>
<dbReference type="Pfam" id="PF07301">
    <property type="entry name" value="DUF1453"/>
    <property type="match status" value="1"/>
</dbReference>
<protein>
    <recommendedName>
        <fullName evidence="4">DUF1453 domain-containing protein</fullName>
    </recommendedName>
</protein>
<feature type="transmembrane region" description="Helical" evidence="1">
    <location>
        <begin position="6"/>
        <end position="21"/>
    </location>
</feature>
<keyword evidence="1" id="KW-0472">Membrane</keyword>
<reference evidence="2 3" key="1">
    <citation type="submission" date="2022-08" db="EMBL/GenBank/DDBJ databases">
        <title>Reclassification of Massilia species as members of the genera Telluria, Duganella, Pseudoduganella, Mokoshia gen. nov. and Zemynaea gen. nov. using orthogonal and non-orthogonal genome-based approaches.</title>
        <authorList>
            <person name="Bowman J.P."/>
        </authorList>
    </citation>
    <scope>NUCLEOTIDE SEQUENCE [LARGE SCALE GENOMIC DNA]</scope>
    <source>
        <strain evidence="2 3">LMG 28164</strain>
    </source>
</reference>